<evidence type="ECO:0000313" key="4">
    <source>
        <dbReference type="Proteomes" id="UP001595848"/>
    </source>
</evidence>
<dbReference type="EMBL" id="JBHSBV010000001">
    <property type="protein sequence ID" value="MFC4199364.1"/>
    <property type="molecule type" value="Genomic_DNA"/>
</dbReference>
<dbReference type="PROSITE" id="PS51257">
    <property type="entry name" value="PROKAR_LIPOPROTEIN"/>
    <property type="match status" value="1"/>
</dbReference>
<accession>A0ABV8NSH1</accession>
<keyword evidence="3" id="KW-0378">Hydrolase</keyword>
<proteinExistence type="predicted"/>
<evidence type="ECO:0000256" key="1">
    <source>
        <dbReference type="SAM" id="SignalP"/>
    </source>
</evidence>
<comment type="caution">
    <text evidence="3">The sequence shown here is derived from an EMBL/GenBank/DDBJ whole genome shotgun (WGS) entry which is preliminary data.</text>
</comment>
<dbReference type="PANTHER" id="PTHR43283">
    <property type="entry name" value="BETA-LACTAMASE-RELATED"/>
    <property type="match status" value="1"/>
</dbReference>
<evidence type="ECO:0000313" key="3">
    <source>
        <dbReference type="EMBL" id="MFC4199364.1"/>
    </source>
</evidence>
<keyword evidence="4" id="KW-1185">Reference proteome</keyword>
<dbReference type="InterPro" id="IPR001466">
    <property type="entry name" value="Beta-lactam-related"/>
</dbReference>
<evidence type="ECO:0000259" key="2">
    <source>
        <dbReference type="Pfam" id="PF00144"/>
    </source>
</evidence>
<keyword evidence="1" id="KW-0732">Signal</keyword>
<dbReference type="GO" id="GO:0016787">
    <property type="term" value="F:hydrolase activity"/>
    <property type="evidence" value="ECO:0007669"/>
    <property type="project" value="UniProtKB-KW"/>
</dbReference>
<dbReference type="Proteomes" id="UP001595848">
    <property type="component" value="Unassembled WGS sequence"/>
</dbReference>
<dbReference type="EC" id="3.-.-.-" evidence="3"/>
<dbReference type="RefSeq" id="WP_217962920.1">
    <property type="nucleotide sequence ID" value="NZ_JAHTBN010000001.1"/>
</dbReference>
<dbReference type="InterPro" id="IPR050789">
    <property type="entry name" value="Diverse_Enzym_Activities"/>
</dbReference>
<dbReference type="Pfam" id="PF00144">
    <property type="entry name" value="Beta-lactamase"/>
    <property type="match status" value="1"/>
</dbReference>
<name>A0ABV8NSH1_9BURK</name>
<feature type="chain" id="PRO_5047067412" evidence="1">
    <location>
        <begin position="23"/>
        <end position="376"/>
    </location>
</feature>
<feature type="domain" description="Beta-lactamase-related" evidence="2">
    <location>
        <begin position="100"/>
        <end position="339"/>
    </location>
</feature>
<reference evidence="4" key="1">
    <citation type="journal article" date="2019" name="Int. J. Syst. Evol. Microbiol.">
        <title>The Global Catalogue of Microorganisms (GCM) 10K type strain sequencing project: providing services to taxonomists for standard genome sequencing and annotation.</title>
        <authorList>
            <consortium name="The Broad Institute Genomics Platform"/>
            <consortium name="The Broad Institute Genome Sequencing Center for Infectious Disease"/>
            <person name="Wu L."/>
            <person name="Ma J."/>
        </authorList>
    </citation>
    <scope>NUCLEOTIDE SEQUENCE [LARGE SCALE GENOMIC DNA]</scope>
    <source>
        <strain evidence="4">LMG 24813</strain>
    </source>
</reference>
<feature type="signal peptide" evidence="1">
    <location>
        <begin position="1"/>
        <end position="22"/>
    </location>
</feature>
<gene>
    <name evidence="3" type="ORF">ACFOY1_00235</name>
</gene>
<protein>
    <submittedName>
        <fullName evidence="3">Serine hydrolase domain-containing protein</fullName>
        <ecNumber evidence="3">3.-.-.-</ecNumber>
    </submittedName>
</protein>
<dbReference type="PANTHER" id="PTHR43283:SF7">
    <property type="entry name" value="BETA-LACTAMASE-RELATED DOMAIN-CONTAINING PROTEIN"/>
    <property type="match status" value="1"/>
</dbReference>
<sequence>MNYLLRLTAAMALFIAPASMLAACAAEPPPAAAASQFQGQGATSVFPTAAWARADPATQGFSQTGIESALAYAKQEGSTAGMIVRNGWVVAQWGDISRKSNLYSVRKSFMSALVGIAVARGLLRLDDTLGQLGIDDEPPSLSPAEKEATLCMLLEARSGVYHASVYETAGMKASKPPRYSHAPGTFWYYNNWDFNTVGAIYERATGKRIFEALKTEIADPIGMQDYLPSDGRYLSGEPSTRYPAYPIRMSTRDLARFALLYLHDGRWRGRQVVPAAWVAESTRPDSNNATGGYGYMWWTSVPASGERPRGAKLLRPAFWADGHLGQYAVVVPSLQSVIVSRVDSRLTSKHMSRRKMEGLVWRVESAAQATGIGPQP</sequence>
<organism evidence="3 4">
    <name type="scientific">Candidimonas humi</name>
    <dbReference type="NCBI Taxonomy" id="683355"/>
    <lineage>
        <taxon>Bacteria</taxon>
        <taxon>Pseudomonadati</taxon>
        <taxon>Pseudomonadota</taxon>
        <taxon>Betaproteobacteria</taxon>
        <taxon>Burkholderiales</taxon>
        <taxon>Alcaligenaceae</taxon>
        <taxon>Candidimonas</taxon>
    </lineage>
</organism>